<keyword evidence="2" id="KW-1133">Transmembrane helix</keyword>
<feature type="compositionally biased region" description="Polar residues" evidence="1">
    <location>
        <begin position="551"/>
        <end position="564"/>
    </location>
</feature>
<feature type="transmembrane region" description="Helical" evidence="2">
    <location>
        <begin position="34"/>
        <end position="55"/>
    </location>
</feature>
<gene>
    <name evidence="3" type="ORF">D9757_007589</name>
</gene>
<keyword evidence="4" id="KW-1185">Reference proteome</keyword>
<comment type="caution">
    <text evidence="3">The sequence shown here is derived from an EMBL/GenBank/DDBJ whole genome shotgun (WGS) entry which is preliminary data.</text>
</comment>
<evidence type="ECO:0000313" key="4">
    <source>
        <dbReference type="Proteomes" id="UP000518752"/>
    </source>
</evidence>
<evidence type="ECO:0000256" key="2">
    <source>
        <dbReference type="SAM" id="Phobius"/>
    </source>
</evidence>
<dbReference type="InterPro" id="IPR040410">
    <property type="entry name" value="UPF0658_Golgi"/>
</dbReference>
<dbReference type="PANTHER" id="PTHR34391">
    <property type="entry name" value="UPF0658 GOLGI APPARATUS MEMBRANE PROTEIN C1952.10C-RELATED"/>
    <property type="match status" value="1"/>
</dbReference>
<dbReference type="AlphaFoldDB" id="A0A8H5HER3"/>
<evidence type="ECO:0000313" key="3">
    <source>
        <dbReference type="EMBL" id="KAF5381933.1"/>
    </source>
</evidence>
<feature type="transmembrane region" description="Helical" evidence="2">
    <location>
        <begin position="308"/>
        <end position="334"/>
    </location>
</feature>
<feature type="region of interest" description="Disordered" evidence="1">
    <location>
        <begin position="537"/>
        <end position="603"/>
    </location>
</feature>
<proteinExistence type="predicted"/>
<name>A0A8H5HER3_9AGAR</name>
<feature type="transmembrane region" description="Helical" evidence="2">
    <location>
        <begin position="265"/>
        <end position="288"/>
    </location>
</feature>
<reference evidence="3 4" key="1">
    <citation type="journal article" date="2020" name="ISME J.">
        <title>Uncovering the hidden diversity of litter-decomposition mechanisms in mushroom-forming fungi.</title>
        <authorList>
            <person name="Floudas D."/>
            <person name="Bentzer J."/>
            <person name="Ahren D."/>
            <person name="Johansson T."/>
            <person name="Persson P."/>
            <person name="Tunlid A."/>
        </authorList>
    </citation>
    <scope>NUCLEOTIDE SEQUENCE [LARGE SCALE GENOMIC DNA]</scope>
    <source>
        <strain evidence="3 4">CBS 406.79</strain>
    </source>
</reference>
<protein>
    <submittedName>
        <fullName evidence="3">Uncharacterized protein</fullName>
    </submittedName>
</protein>
<keyword evidence="2" id="KW-0472">Membrane</keyword>
<sequence length="603" mass="67790">MFSQSVRSFTKQALQWSRIKLVHQRITLTKFTTLFFYLALFNCIILIALQTVAFVDNEDATEIITGFLNQANVTQDHIIYISNNELLKCKDLPSLSDANCETWLQEDDGDDDNDSNDSKSRRSLGGFFSARSVSVPRHHSENAKTEKYSNGTISGLELDNGKVLDTSCIQSLIWLNDVIHDSMAEDVVTLVFQIWLFFLSLATILNESLPHLGAAIAGHVLVTAWAGYRIRNTHKLREHYQELIVHQVCEGVDFLGAWWDVRTDHTIPILVFNVIAFVLATYLATRLYRVYARETFNRVRASPRLHKIYKLVLVLSVCVQLSGFFTVAATAMWLDKASTGSINRVAKHLVLYRAVFSTMAVLEIPWAILGWICIRSENRRQFWIFAGISVLLLASSSAIFASPLYQFIFQTWPFFASMTIVSYLLILVITVLGVWSRTQFGKGLPEFLKEEEKLEGADFAPVYIPDLKDRKSFDSEKGHGSDIDTEPIASLPPLLASQPLHKPPPAEKRYRTSSVYSDINRDTVKLSSTPPLAQAILSEQSPVSDCPPTPNRSNFETASRSPLSRTPGDRSERSRNSLPGNPRPINIQESSSGRPGRTGLIRI</sequence>
<dbReference type="PANTHER" id="PTHR34391:SF2">
    <property type="entry name" value="TRP C-TERMINAL DOMAIN-CONTAINING PROTEIN"/>
    <property type="match status" value="1"/>
</dbReference>
<dbReference type="OrthoDB" id="2684482at2759"/>
<organism evidence="3 4">
    <name type="scientific">Collybiopsis confluens</name>
    <dbReference type="NCBI Taxonomy" id="2823264"/>
    <lineage>
        <taxon>Eukaryota</taxon>
        <taxon>Fungi</taxon>
        <taxon>Dikarya</taxon>
        <taxon>Basidiomycota</taxon>
        <taxon>Agaricomycotina</taxon>
        <taxon>Agaricomycetes</taxon>
        <taxon>Agaricomycetidae</taxon>
        <taxon>Agaricales</taxon>
        <taxon>Marasmiineae</taxon>
        <taxon>Omphalotaceae</taxon>
        <taxon>Collybiopsis</taxon>
    </lineage>
</organism>
<feature type="transmembrane region" description="Helical" evidence="2">
    <location>
        <begin position="383"/>
        <end position="408"/>
    </location>
</feature>
<dbReference type="EMBL" id="JAACJN010000055">
    <property type="protein sequence ID" value="KAF5381933.1"/>
    <property type="molecule type" value="Genomic_DNA"/>
</dbReference>
<evidence type="ECO:0000256" key="1">
    <source>
        <dbReference type="SAM" id="MobiDB-lite"/>
    </source>
</evidence>
<feature type="transmembrane region" description="Helical" evidence="2">
    <location>
        <begin position="414"/>
        <end position="435"/>
    </location>
</feature>
<feature type="transmembrane region" description="Helical" evidence="2">
    <location>
        <begin position="354"/>
        <end position="374"/>
    </location>
</feature>
<feature type="region of interest" description="Disordered" evidence="1">
    <location>
        <begin position="494"/>
        <end position="514"/>
    </location>
</feature>
<accession>A0A8H5HER3</accession>
<keyword evidence="2" id="KW-0812">Transmembrane</keyword>
<dbReference type="Proteomes" id="UP000518752">
    <property type="component" value="Unassembled WGS sequence"/>
</dbReference>
<feature type="transmembrane region" description="Helical" evidence="2">
    <location>
        <begin position="187"/>
        <end position="205"/>
    </location>
</feature>
<dbReference type="GO" id="GO:0005794">
    <property type="term" value="C:Golgi apparatus"/>
    <property type="evidence" value="ECO:0007669"/>
    <property type="project" value="TreeGrafter"/>
</dbReference>